<evidence type="ECO:0000313" key="12">
    <source>
        <dbReference type="Proteomes" id="UP001225605"/>
    </source>
</evidence>
<dbReference type="InterPro" id="IPR029044">
    <property type="entry name" value="Nucleotide-diphossugar_trans"/>
</dbReference>
<dbReference type="GO" id="GO:0016740">
    <property type="term" value="F:transferase activity"/>
    <property type="evidence" value="ECO:0007669"/>
    <property type="project" value="UniProtKB-KW"/>
</dbReference>
<comment type="pathway">
    <text evidence="7">Carotenoid biosynthesis; staphyloxanthin biosynthesis; staphyloxanthin from farnesyl diphosphate: step 4/5.</text>
</comment>
<comment type="subcellular location">
    <subcellularLocation>
        <location evidence="1">Cell membrane</location>
    </subcellularLocation>
</comment>
<organism evidence="11 12">
    <name type="scientific">Saccharothrix yanglingensis</name>
    <dbReference type="NCBI Taxonomy" id="659496"/>
    <lineage>
        <taxon>Bacteria</taxon>
        <taxon>Bacillati</taxon>
        <taxon>Actinomycetota</taxon>
        <taxon>Actinomycetes</taxon>
        <taxon>Pseudonocardiales</taxon>
        <taxon>Pseudonocardiaceae</taxon>
        <taxon>Saccharothrix</taxon>
    </lineage>
</organism>
<evidence type="ECO:0000256" key="5">
    <source>
        <dbReference type="ARBA" id="ARBA00023136"/>
    </source>
</evidence>
<dbReference type="EMBL" id="NSDM01000001">
    <property type="protein sequence ID" value="MDQ2583198.1"/>
    <property type="molecule type" value="Genomic_DNA"/>
</dbReference>
<evidence type="ECO:0000256" key="3">
    <source>
        <dbReference type="ARBA" id="ARBA00022676"/>
    </source>
</evidence>
<evidence type="ECO:0000256" key="6">
    <source>
        <dbReference type="ARBA" id="ARBA00037281"/>
    </source>
</evidence>
<dbReference type="Gene3D" id="3.90.550.10">
    <property type="entry name" value="Spore Coat Polysaccharide Biosynthesis Protein SpsA, Chain A"/>
    <property type="match status" value="1"/>
</dbReference>
<comment type="caution">
    <text evidence="11">The sequence shown here is derived from an EMBL/GenBank/DDBJ whole genome shotgun (WGS) entry which is preliminary data.</text>
</comment>
<dbReference type="CDD" id="cd00761">
    <property type="entry name" value="Glyco_tranf_GTA_type"/>
    <property type="match status" value="1"/>
</dbReference>
<name>A0ABU0WTM9_9PSEU</name>
<gene>
    <name evidence="11" type="ORF">CKY47_04180</name>
</gene>
<evidence type="ECO:0000259" key="10">
    <source>
        <dbReference type="Pfam" id="PF00535"/>
    </source>
</evidence>
<evidence type="ECO:0000256" key="4">
    <source>
        <dbReference type="ARBA" id="ARBA00022679"/>
    </source>
</evidence>
<dbReference type="Pfam" id="PF00535">
    <property type="entry name" value="Glycos_transf_2"/>
    <property type="match status" value="1"/>
</dbReference>
<keyword evidence="3" id="KW-0328">Glycosyltransferase</keyword>
<proteinExistence type="inferred from homology"/>
<dbReference type="SUPFAM" id="SSF53448">
    <property type="entry name" value="Nucleotide-diphospho-sugar transferases"/>
    <property type="match status" value="1"/>
</dbReference>
<dbReference type="InterPro" id="IPR001173">
    <property type="entry name" value="Glyco_trans_2-like"/>
</dbReference>
<evidence type="ECO:0000313" key="11">
    <source>
        <dbReference type="EMBL" id="MDQ2583198.1"/>
    </source>
</evidence>
<evidence type="ECO:0000256" key="7">
    <source>
        <dbReference type="ARBA" id="ARBA00037904"/>
    </source>
</evidence>
<dbReference type="PANTHER" id="PTHR43646:SF2">
    <property type="entry name" value="GLYCOSYLTRANSFERASE 2-LIKE DOMAIN-CONTAINING PROTEIN"/>
    <property type="match status" value="1"/>
</dbReference>
<evidence type="ECO:0000256" key="8">
    <source>
        <dbReference type="ARBA" id="ARBA00038120"/>
    </source>
</evidence>
<evidence type="ECO:0000256" key="1">
    <source>
        <dbReference type="ARBA" id="ARBA00004236"/>
    </source>
</evidence>
<protein>
    <recommendedName>
        <fullName evidence="9">4,4'-diaponeurosporenoate glycosyltransferase</fullName>
    </recommendedName>
</protein>
<dbReference type="PANTHER" id="PTHR43646">
    <property type="entry name" value="GLYCOSYLTRANSFERASE"/>
    <property type="match status" value="1"/>
</dbReference>
<keyword evidence="12" id="KW-1185">Reference proteome</keyword>
<feature type="domain" description="Glycosyltransferase 2-like" evidence="10">
    <location>
        <begin position="37"/>
        <end position="160"/>
    </location>
</feature>
<evidence type="ECO:0000256" key="9">
    <source>
        <dbReference type="ARBA" id="ARBA00040345"/>
    </source>
</evidence>
<keyword evidence="5" id="KW-0472">Membrane</keyword>
<comment type="similarity">
    <text evidence="8">Belongs to the glycosyltransferase 2 family. CrtQ subfamily.</text>
</comment>
<dbReference type="Proteomes" id="UP001225605">
    <property type="component" value="Unassembled WGS sequence"/>
</dbReference>
<comment type="function">
    <text evidence="6">Catalyzes the glycosylation of 4,4'-diaponeurosporenoate, i.e. the esterification of glucose at the C1'' position with the carboxyl group of 4,4'-diaponeurosporenic acid, to form glycosyl-4,4'-diaponeurosporenoate. This is a step in the biosynthesis of staphyloxanthin, an orange pigment present in most staphylococci strains.</text>
</comment>
<reference evidence="11 12" key="1">
    <citation type="submission" date="2017-06" db="EMBL/GenBank/DDBJ databases">
        <title>Cultured bacterium strain Saccharothrix yanglingensis Hhs.015.</title>
        <authorList>
            <person name="Xia Y."/>
        </authorList>
    </citation>
    <scope>NUCLEOTIDE SEQUENCE [LARGE SCALE GENOMIC DNA]</scope>
    <source>
        <strain evidence="11 12">Hhs.015</strain>
    </source>
</reference>
<keyword evidence="4 11" id="KW-0808">Transferase</keyword>
<keyword evidence="2" id="KW-1003">Cell membrane</keyword>
<evidence type="ECO:0000256" key="2">
    <source>
        <dbReference type="ARBA" id="ARBA00022475"/>
    </source>
</evidence>
<sequence>MKAITEWTPEAWDRWAAWILSAVTSRSKSLDSGPGLSVVMPVFNEQDWIEKSIEALRIALDKAAWPAEILVVDDGSTDETPQRLARTGVTVLTQPNRGRFAARQAGIEAARGERVLLLDSRVLIDPEALVHLKQQLREHPERVVWNGHVNVQSAGNPYGGFWAGLVAVAWRRYLADPRPVSFGAEEFDLFPKGTGFFCAPRAMLVEAASSFSSLFEDVRLASDDTRMLRWVAERERIHLSPDFSATYHSRDSLKKFVRHAYFRGTTFVDGYLDSPGPARTAAFVAGGVGLAGLVVLVKRPKTALALLAAGSAAAGAVSRKSGATASQAGAVARLMPLFAACFGSGVLRGLVLTARKALATRGQGR</sequence>
<accession>A0ABU0WTM9</accession>